<dbReference type="SUPFAM" id="SSF53098">
    <property type="entry name" value="Ribonuclease H-like"/>
    <property type="match status" value="1"/>
</dbReference>
<dbReference type="GO" id="GO:0003676">
    <property type="term" value="F:nucleic acid binding"/>
    <property type="evidence" value="ECO:0007669"/>
    <property type="project" value="InterPro"/>
</dbReference>
<accession>A0A6J5R8S3</accession>
<reference evidence="1" key="1">
    <citation type="submission" date="2020-05" db="EMBL/GenBank/DDBJ databases">
        <authorList>
            <person name="Chiriac C."/>
            <person name="Salcher M."/>
            <person name="Ghai R."/>
            <person name="Kavagutti S V."/>
        </authorList>
    </citation>
    <scope>NUCLEOTIDE SEQUENCE</scope>
</reference>
<dbReference type="InterPro" id="IPR012337">
    <property type="entry name" value="RNaseH-like_sf"/>
</dbReference>
<proteinExistence type="predicted"/>
<dbReference type="InterPro" id="IPR036397">
    <property type="entry name" value="RNaseH_sf"/>
</dbReference>
<organism evidence="1">
    <name type="scientific">uncultured Caudovirales phage</name>
    <dbReference type="NCBI Taxonomy" id="2100421"/>
    <lineage>
        <taxon>Viruses</taxon>
        <taxon>Duplodnaviria</taxon>
        <taxon>Heunggongvirae</taxon>
        <taxon>Uroviricota</taxon>
        <taxon>Caudoviricetes</taxon>
        <taxon>Peduoviridae</taxon>
        <taxon>Maltschvirus</taxon>
        <taxon>Maltschvirus maltsch</taxon>
    </lineage>
</organism>
<dbReference type="Gene3D" id="3.30.420.10">
    <property type="entry name" value="Ribonuclease H-like superfamily/Ribonuclease H"/>
    <property type="match status" value="1"/>
</dbReference>
<name>A0A6J5R8S3_9CAUD</name>
<gene>
    <name evidence="1" type="ORF">UFOVP1246_88</name>
</gene>
<sequence>MPSLLDHGKQRRKKITLKREQLVVGIDLSSTKFAAVSTSGGVYISHKKTKFKNLVELKTHLSEFLDELSSGNYAAQRAYIEEAVVARGGSRVTIQQAYAMGAVRLVLEERNWSVSLVNVGTWKKQVVGNGRADKTAISEWLRTNDPELFSTFSGDQDLIDAACVGRFGTSSLRTARILDEERAMPRADSPILLTTGRRRATKG</sequence>
<evidence type="ECO:0000313" key="1">
    <source>
        <dbReference type="EMBL" id="CAB4193373.1"/>
    </source>
</evidence>
<protein>
    <submittedName>
        <fullName evidence="1">RuvC Crossover junction endodeoxyribonuclease RuvC</fullName>
    </submittedName>
</protein>
<dbReference type="EMBL" id="LR797193">
    <property type="protein sequence ID" value="CAB4193373.1"/>
    <property type="molecule type" value="Genomic_DNA"/>
</dbReference>